<feature type="chain" id="PRO_5045824700" evidence="2">
    <location>
        <begin position="28"/>
        <end position="335"/>
    </location>
</feature>
<dbReference type="PROSITE" id="PS51257">
    <property type="entry name" value="PROKAR_LIPOPROTEIN"/>
    <property type="match status" value="1"/>
</dbReference>
<comment type="caution">
    <text evidence="4">The sequence shown here is derived from an EMBL/GenBank/DDBJ whole genome shotgun (WGS) entry which is preliminary data.</text>
</comment>
<protein>
    <submittedName>
        <fullName evidence="4">ABC transporter substrate-binding protein</fullName>
    </submittedName>
</protein>
<dbReference type="RefSeq" id="WP_344526264.1">
    <property type="nucleotide sequence ID" value="NZ_BAAAUG010000126.1"/>
</dbReference>
<evidence type="ECO:0000259" key="3">
    <source>
        <dbReference type="PROSITE" id="PS50983"/>
    </source>
</evidence>
<reference evidence="5" key="1">
    <citation type="journal article" date="2019" name="Int. J. Syst. Evol. Microbiol.">
        <title>The Global Catalogue of Microorganisms (GCM) 10K type strain sequencing project: providing services to taxonomists for standard genome sequencing and annotation.</title>
        <authorList>
            <consortium name="The Broad Institute Genomics Platform"/>
            <consortium name="The Broad Institute Genome Sequencing Center for Infectious Disease"/>
            <person name="Wu L."/>
            <person name="Ma J."/>
        </authorList>
    </citation>
    <scope>NUCLEOTIDE SEQUENCE [LARGE SCALE GENOMIC DNA]</scope>
    <source>
        <strain evidence="5">JCM 9092</strain>
    </source>
</reference>
<evidence type="ECO:0000313" key="4">
    <source>
        <dbReference type="EMBL" id="GAA3131748.1"/>
    </source>
</evidence>
<dbReference type="Proteomes" id="UP001501637">
    <property type="component" value="Unassembled WGS sequence"/>
</dbReference>
<name>A0ABP6N012_9ACTN</name>
<dbReference type="CDD" id="cd01148">
    <property type="entry name" value="TroA_a"/>
    <property type="match status" value="1"/>
</dbReference>
<dbReference type="Pfam" id="PF01497">
    <property type="entry name" value="Peripla_BP_2"/>
    <property type="match status" value="1"/>
</dbReference>
<gene>
    <name evidence="4" type="ORF">GCM10010449_60980</name>
</gene>
<organism evidence="4 5">
    <name type="scientific">Streptomyces rectiviolaceus</name>
    <dbReference type="NCBI Taxonomy" id="332591"/>
    <lineage>
        <taxon>Bacteria</taxon>
        <taxon>Bacillati</taxon>
        <taxon>Actinomycetota</taxon>
        <taxon>Actinomycetes</taxon>
        <taxon>Kitasatosporales</taxon>
        <taxon>Streptomycetaceae</taxon>
        <taxon>Streptomyces</taxon>
    </lineage>
</organism>
<sequence length="335" mass="36230">MIRPPLPRALAAAALLTTGLLTTGCGADVEPTAKSKAETVTVSNCGEDVTYTAPKRPVAYDVSGAEKMFSLGLADRMRGYVMNKLGDPSIKGSPWREDYADVERLGTERITREIVVDAKADFVFAGWNSGFSEERGITPALLEKVGSASYLHTETCWDYGDKSVDVTPLEALYTDLDNLGRIFGVEKRAEKVVTDLKGRVTALKKTWPEKGDPAKVFVYDSGTDQPFTAGRHAAPNDIIKAAGGTNVFDGLNKGWTTVGWEPVIKAKPEVIVIIDYADQPAKEKIAYLKSLPSLQSVPAVKESRFFVMSYGDAVSGPRNVKGAEDLGGYLRSVGR</sequence>
<evidence type="ECO:0000256" key="2">
    <source>
        <dbReference type="SAM" id="SignalP"/>
    </source>
</evidence>
<evidence type="ECO:0000313" key="5">
    <source>
        <dbReference type="Proteomes" id="UP001501637"/>
    </source>
</evidence>
<proteinExistence type="inferred from homology"/>
<dbReference type="Gene3D" id="3.40.50.1980">
    <property type="entry name" value="Nitrogenase molybdenum iron protein domain"/>
    <property type="match status" value="2"/>
</dbReference>
<dbReference type="EMBL" id="BAAAUG010000126">
    <property type="protein sequence ID" value="GAA3131748.1"/>
    <property type="molecule type" value="Genomic_DNA"/>
</dbReference>
<dbReference type="PROSITE" id="PS50983">
    <property type="entry name" value="FE_B12_PBP"/>
    <property type="match status" value="1"/>
</dbReference>
<feature type="signal peptide" evidence="2">
    <location>
        <begin position="1"/>
        <end position="27"/>
    </location>
</feature>
<dbReference type="PANTHER" id="PTHR30535:SF7">
    <property type="entry name" value="IRON(III) DICITRATE-BINDING PROTEIN"/>
    <property type="match status" value="1"/>
</dbReference>
<dbReference type="InterPro" id="IPR050902">
    <property type="entry name" value="ABC_Transporter_SBP"/>
</dbReference>
<keyword evidence="2" id="KW-0732">Signal</keyword>
<comment type="similarity">
    <text evidence="1">Belongs to the bacterial solute-binding protein 8 family.</text>
</comment>
<evidence type="ECO:0000256" key="1">
    <source>
        <dbReference type="ARBA" id="ARBA00008814"/>
    </source>
</evidence>
<dbReference type="PANTHER" id="PTHR30535">
    <property type="entry name" value="VITAMIN B12-BINDING PROTEIN"/>
    <property type="match status" value="1"/>
</dbReference>
<dbReference type="SUPFAM" id="SSF53807">
    <property type="entry name" value="Helical backbone' metal receptor"/>
    <property type="match status" value="1"/>
</dbReference>
<keyword evidence="5" id="KW-1185">Reference proteome</keyword>
<accession>A0ABP6N012</accession>
<dbReference type="InterPro" id="IPR002491">
    <property type="entry name" value="ABC_transptr_periplasmic_BD"/>
</dbReference>
<feature type="domain" description="Fe/B12 periplasmic-binding" evidence="3">
    <location>
        <begin position="56"/>
        <end position="335"/>
    </location>
</feature>